<dbReference type="EMBL" id="BPPZ01000018">
    <property type="protein sequence ID" value="GJD15019.1"/>
    <property type="molecule type" value="Genomic_DNA"/>
</dbReference>
<sequence>MWEKLEADRLPTIHLLGQFRRRAKEIKGKAPDSTDLGRKKL</sequence>
<comment type="caution">
    <text evidence="1">The sequence shown here is derived from an EMBL/GenBank/DDBJ whole genome shotgun (WGS) entry which is preliminary data.</text>
</comment>
<gene>
    <name evidence="1" type="ORF">BIFAD42_20030</name>
</gene>
<protein>
    <submittedName>
        <fullName evidence="1">Uncharacterized protein</fullName>
    </submittedName>
</protein>
<dbReference type="Proteomes" id="UP000886943">
    <property type="component" value="Unassembled WGS sequence"/>
</dbReference>
<name>A0AAN4VQ73_BIFAD</name>
<accession>A0AAN4VQ73</accession>
<proteinExistence type="predicted"/>
<organism evidence="1 2">
    <name type="scientific">Bifidobacterium adolescentis</name>
    <dbReference type="NCBI Taxonomy" id="1680"/>
    <lineage>
        <taxon>Bacteria</taxon>
        <taxon>Bacillati</taxon>
        <taxon>Actinomycetota</taxon>
        <taxon>Actinomycetes</taxon>
        <taxon>Bifidobacteriales</taxon>
        <taxon>Bifidobacteriaceae</taxon>
        <taxon>Bifidobacterium</taxon>
    </lineage>
</organism>
<evidence type="ECO:0000313" key="1">
    <source>
        <dbReference type="EMBL" id="GJD15019.1"/>
    </source>
</evidence>
<dbReference type="AlphaFoldDB" id="A0AAN4VQ73"/>
<evidence type="ECO:0000313" key="2">
    <source>
        <dbReference type="Proteomes" id="UP000886943"/>
    </source>
</evidence>
<reference evidence="1" key="1">
    <citation type="submission" date="2021-08" db="EMBL/GenBank/DDBJ databases">
        <title>Draft genome sequence of the GABA producer Bifidobacterium adolescentis 4-2, isolated from healthy human feces.</title>
        <authorList>
            <person name="Altaib H."/>
            <person name="Niwa R."/>
            <person name="Abe M."/>
            <person name="Suzuki T."/>
        </authorList>
    </citation>
    <scope>NUCLEOTIDE SEQUENCE</scope>
    <source>
        <strain evidence="1">4-2</strain>
    </source>
</reference>